<dbReference type="PANTHER" id="PTHR23419">
    <property type="entry name" value="DIVALENT CATION TOLERANCE CUTA-RELATED"/>
    <property type="match status" value="1"/>
</dbReference>
<sequence>MDFYVFLVTVPNIEEGKKIARVLVESKLAACVNIIQNIQSIYSWKGNIEEDNEHLLIIKTKESKGELIIQKVKELHSYSEPECIGLKINKGSKTYLNWISEVVD</sequence>
<dbReference type="InterPro" id="IPR011322">
    <property type="entry name" value="N-reg_PII-like_a/b"/>
</dbReference>
<evidence type="ECO:0008006" key="3">
    <source>
        <dbReference type="Google" id="ProtNLM"/>
    </source>
</evidence>
<comment type="similarity">
    <text evidence="1">Belongs to the CutA family.</text>
</comment>
<name>X1FQ94_9ZZZZ</name>
<dbReference type="InterPro" id="IPR015867">
    <property type="entry name" value="N-reg_PII/ATP_PRibTrfase_C"/>
</dbReference>
<dbReference type="Gene3D" id="3.30.70.120">
    <property type="match status" value="1"/>
</dbReference>
<dbReference type="EMBL" id="BARU01001987">
    <property type="protein sequence ID" value="GAH22933.1"/>
    <property type="molecule type" value="Genomic_DNA"/>
</dbReference>
<dbReference type="AlphaFoldDB" id="X1FQ94"/>
<gene>
    <name evidence="2" type="ORF">S03H2_04889</name>
</gene>
<proteinExistence type="inferred from homology"/>
<dbReference type="SUPFAM" id="SSF54913">
    <property type="entry name" value="GlnB-like"/>
    <property type="match status" value="1"/>
</dbReference>
<dbReference type="GO" id="GO:0005507">
    <property type="term" value="F:copper ion binding"/>
    <property type="evidence" value="ECO:0007669"/>
    <property type="project" value="TreeGrafter"/>
</dbReference>
<protein>
    <recommendedName>
        <fullName evidence="3">Divalent-cation tolerance protein CutA</fullName>
    </recommendedName>
</protein>
<evidence type="ECO:0000256" key="1">
    <source>
        <dbReference type="ARBA" id="ARBA00010169"/>
    </source>
</evidence>
<reference evidence="2" key="1">
    <citation type="journal article" date="2014" name="Front. Microbiol.">
        <title>High frequency of phylogenetically diverse reductive dehalogenase-homologous genes in deep subseafloor sedimentary metagenomes.</title>
        <authorList>
            <person name="Kawai M."/>
            <person name="Futagami T."/>
            <person name="Toyoda A."/>
            <person name="Takaki Y."/>
            <person name="Nishi S."/>
            <person name="Hori S."/>
            <person name="Arai W."/>
            <person name="Tsubouchi T."/>
            <person name="Morono Y."/>
            <person name="Uchiyama I."/>
            <person name="Ito T."/>
            <person name="Fujiyama A."/>
            <person name="Inagaki F."/>
            <person name="Takami H."/>
        </authorList>
    </citation>
    <scope>NUCLEOTIDE SEQUENCE</scope>
    <source>
        <strain evidence="2">Expedition CK06-06</strain>
    </source>
</reference>
<organism evidence="2">
    <name type="scientific">marine sediment metagenome</name>
    <dbReference type="NCBI Taxonomy" id="412755"/>
    <lineage>
        <taxon>unclassified sequences</taxon>
        <taxon>metagenomes</taxon>
        <taxon>ecological metagenomes</taxon>
    </lineage>
</organism>
<comment type="caution">
    <text evidence="2">The sequence shown here is derived from an EMBL/GenBank/DDBJ whole genome shotgun (WGS) entry which is preliminary data.</text>
</comment>
<dbReference type="InterPro" id="IPR004323">
    <property type="entry name" value="Ion_tolerance_CutA"/>
</dbReference>
<accession>X1FQ94</accession>
<dbReference type="GO" id="GO:0010038">
    <property type="term" value="P:response to metal ion"/>
    <property type="evidence" value="ECO:0007669"/>
    <property type="project" value="InterPro"/>
</dbReference>
<dbReference type="PANTHER" id="PTHR23419:SF8">
    <property type="entry name" value="FI09726P"/>
    <property type="match status" value="1"/>
</dbReference>
<evidence type="ECO:0000313" key="2">
    <source>
        <dbReference type="EMBL" id="GAH22933.1"/>
    </source>
</evidence>
<dbReference type="Pfam" id="PF03091">
    <property type="entry name" value="CutA1"/>
    <property type="match status" value="1"/>
</dbReference>